<accession>A0A2J7TEY9</accession>
<keyword evidence="1" id="KW-0472">Membrane</keyword>
<dbReference type="Proteomes" id="UP000236286">
    <property type="component" value="Unassembled WGS sequence"/>
</dbReference>
<dbReference type="GO" id="GO:0015385">
    <property type="term" value="F:sodium:proton antiporter activity"/>
    <property type="evidence" value="ECO:0007669"/>
    <property type="project" value="TreeGrafter"/>
</dbReference>
<dbReference type="AlphaFoldDB" id="A0A2J7TEY9"/>
<dbReference type="EMBL" id="PDZR01000017">
    <property type="protein sequence ID" value="PNG25336.1"/>
    <property type="molecule type" value="Genomic_DNA"/>
</dbReference>
<evidence type="ECO:0000256" key="1">
    <source>
        <dbReference type="SAM" id="Phobius"/>
    </source>
</evidence>
<feature type="transmembrane region" description="Helical" evidence="1">
    <location>
        <begin position="69"/>
        <end position="90"/>
    </location>
</feature>
<dbReference type="PANTHER" id="PTHR34703:SF1">
    <property type="entry name" value="ANTIPORTER SUBUNIT MNHG2-RELATED"/>
    <property type="match status" value="1"/>
</dbReference>
<protein>
    <submittedName>
        <fullName evidence="2">Na+/H+ antiporter subunit G</fullName>
    </submittedName>
</protein>
<keyword evidence="1" id="KW-1133">Transmembrane helix</keyword>
<reference evidence="2 3" key="1">
    <citation type="submission" date="2017-10" db="EMBL/GenBank/DDBJ databases">
        <title>Genome announcement of Methylocella silvestris TVC from permafrost.</title>
        <authorList>
            <person name="Wang J."/>
            <person name="Geng K."/>
            <person name="Ul-Haque F."/>
            <person name="Crombie A.T."/>
            <person name="Street L.E."/>
            <person name="Wookey P.A."/>
            <person name="Murrell J.C."/>
            <person name="Pratscher J."/>
        </authorList>
    </citation>
    <scope>NUCLEOTIDE SEQUENCE [LARGE SCALE GENOMIC DNA]</scope>
    <source>
        <strain evidence="2 3">TVC</strain>
    </source>
</reference>
<evidence type="ECO:0000313" key="2">
    <source>
        <dbReference type="EMBL" id="PNG25336.1"/>
    </source>
</evidence>
<dbReference type="InterPro" id="IPR005133">
    <property type="entry name" value="PhaG_MnhG_YufB"/>
</dbReference>
<dbReference type="OrthoDB" id="4427992at2"/>
<comment type="caution">
    <text evidence="2">The sequence shown here is derived from an EMBL/GenBank/DDBJ whole genome shotgun (WGS) entry which is preliminary data.</text>
</comment>
<feature type="transmembrane region" description="Helical" evidence="1">
    <location>
        <begin position="6"/>
        <end position="27"/>
    </location>
</feature>
<evidence type="ECO:0000313" key="3">
    <source>
        <dbReference type="Proteomes" id="UP000236286"/>
    </source>
</evidence>
<proteinExistence type="predicted"/>
<keyword evidence="1" id="KW-0812">Transmembrane</keyword>
<sequence length="107" mass="10949">MSGALDLFSIAAISVGGFFFLAGTVGLLRFPDPLCRLHALTKVDNLGLGFIVLGLIARSDGVFGALKLVAIWALVQLAGATSAQLIARAIRRKEQIGAKSAGGSPAA</sequence>
<organism evidence="2 3">
    <name type="scientific">Methylocella silvestris</name>
    <dbReference type="NCBI Taxonomy" id="199596"/>
    <lineage>
        <taxon>Bacteria</taxon>
        <taxon>Pseudomonadati</taxon>
        <taxon>Pseudomonadota</taxon>
        <taxon>Alphaproteobacteria</taxon>
        <taxon>Hyphomicrobiales</taxon>
        <taxon>Beijerinckiaceae</taxon>
        <taxon>Methylocella</taxon>
    </lineage>
</organism>
<name>A0A2J7TEY9_METSI</name>
<dbReference type="Pfam" id="PF03334">
    <property type="entry name" value="PhaG_MnhG_YufB"/>
    <property type="match status" value="1"/>
</dbReference>
<dbReference type="PANTHER" id="PTHR34703">
    <property type="entry name" value="ANTIPORTER SUBUNIT MNHG2-RELATED"/>
    <property type="match status" value="1"/>
</dbReference>
<dbReference type="RefSeq" id="WP_102844436.1">
    <property type="nucleotide sequence ID" value="NZ_PDZR01000017.1"/>
</dbReference>
<gene>
    <name evidence="2" type="ORF">CR492_14410</name>
</gene>